<sequence length="667" mass="69204">MYFFLLSHNVLLLRCRYAPPGASFCNMVIVGSHCVPVLLRQWQRFLCIPLASTAPNPVKDGTMDWNVLLLTGVHAFGLCASALLTDVLQLAVGAPTPHFLSVCRPNRSVLAAACGPQAHPPSTAPLCTATDHAAVAAARRSFPSQHATVASYTAVYISMYVVGVCPRLGLSRAALVLCLLGGGAALGLARLPSGHAHPADVYTGMALGAAAAAYLGQSIVNGFKPFPAKAEANSEPEPAISPPKPALMELRTERYPPPPRPRPTEPQFTLPPPRQQPEGALTRGSMGLREPVGSSGIGVHCPPAPPSPPETSYSVVSSNNGNGHGPPLGMYLGPPHYSGGHEGPGPLMGAPHMSGPVSGYGASGFGVGTECSLGGGGLGSGGYGSHPEGPDAVYLGGELQTFASNTLPRAGAAAILEELAANRVNPVGPQASLDSASARQLIAQWRNAVGGPRQSSLPLGEPRRGSLRRQPSAPEIPLPPTAPLCISVGDQRYAVPAGPPSVGRLIQRPGSSQLVHIPEEVSACIGCPPSPRPRVRVNLAEAYGSLRTSRGVGRPRSFTATPADNPCPSEVSSLRGGSPPKVSEAAPPPPPQFSETPALLNHNVPHMDSWPFVPPSREGTLRRKAAAVGNTNAVSMGVQIPHETLTLRRHPKGHKKPPVTTCTHADV</sequence>
<dbReference type="SMART" id="SM00014">
    <property type="entry name" value="acidPPc"/>
    <property type="match status" value="1"/>
</dbReference>
<dbReference type="InterPro" id="IPR043216">
    <property type="entry name" value="PAP-like"/>
</dbReference>
<dbReference type="GO" id="GO:0007165">
    <property type="term" value="P:signal transduction"/>
    <property type="evidence" value="ECO:0007669"/>
    <property type="project" value="TreeGrafter"/>
</dbReference>
<feature type="domain" description="Phosphatidic acid phosphatase type 2/haloperoxidase" evidence="7">
    <location>
        <begin position="71"/>
        <end position="216"/>
    </location>
</feature>
<keyword evidence="5" id="KW-0472">Membrane</keyword>
<evidence type="ECO:0000256" key="5">
    <source>
        <dbReference type="ARBA" id="ARBA00023136"/>
    </source>
</evidence>
<evidence type="ECO:0000256" key="4">
    <source>
        <dbReference type="ARBA" id="ARBA00022989"/>
    </source>
</evidence>
<dbReference type="InterPro" id="IPR000326">
    <property type="entry name" value="PAP2/HPO"/>
</dbReference>
<reference evidence="8" key="1">
    <citation type="submission" date="2025-08" db="UniProtKB">
        <authorList>
            <consortium name="Ensembl"/>
        </authorList>
    </citation>
    <scope>IDENTIFICATION</scope>
</reference>
<dbReference type="PANTHER" id="PTHR10165:SF102">
    <property type="entry name" value="PHOSPHATIDIC ACID PHOSPHATASE TYPE 2_HALOPEROXIDASE DOMAIN-CONTAINING PROTEIN"/>
    <property type="match status" value="1"/>
</dbReference>
<accession>A0A8C4NGV5</accession>
<dbReference type="GO" id="GO:0005886">
    <property type="term" value="C:plasma membrane"/>
    <property type="evidence" value="ECO:0007669"/>
    <property type="project" value="TreeGrafter"/>
</dbReference>
<dbReference type="SUPFAM" id="SSF48317">
    <property type="entry name" value="Acid phosphatase/Vanadium-dependent haloperoxidase"/>
    <property type="match status" value="1"/>
</dbReference>
<evidence type="ECO:0000256" key="6">
    <source>
        <dbReference type="SAM" id="MobiDB-lite"/>
    </source>
</evidence>
<evidence type="ECO:0000259" key="7">
    <source>
        <dbReference type="SMART" id="SM00014"/>
    </source>
</evidence>
<feature type="region of interest" description="Disordered" evidence="6">
    <location>
        <begin position="230"/>
        <end position="285"/>
    </location>
</feature>
<evidence type="ECO:0000313" key="8">
    <source>
        <dbReference type="Ensembl" id="ENSEBUP00000007576.1"/>
    </source>
</evidence>
<dbReference type="InterPro" id="IPR036938">
    <property type="entry name" value="PAP2/HPO_sf"/>
</dbReference>
<dbReference type="GO" id="GO:0006644">
    <property type="term" value="P:phospholipid metabolic process"/>
    <property type="evidence" value="ECO:0007669"/>
    <property type="project" value="InterPro"/>
</dbReference>
<evidence type="ECO:0000256" key="3">
    <source>
        <dbReference type="ARBA" id="ARBA00022692"/>
    </source>
</evidence>
<proteinExistence type="inferred from homology"/>
<dbReference type="GeneTree" id="ENSGT00940000156181"/>
<dbReference type="Gene3D" id="1.20.144.10">
    <property type="entry name" value="Phosphatidic acid phosphatase type 2/haloperoxidase"/>
    <property type="match status" value="1"/>
</dbReference>
<dbReference type="GO" id="GO:0008195">
    <property type="term" value="F:phosphatidate phosphatase activity"/>
    <property type="evidence" value="ECO:0007669"/>
    <property type="project" value="TreeGrafter"/>
</dbReference>
<keyword evidence="3" id="KW-0812">Transmembrane</keyword>
<protein>
    <recommendedName>
        <fullName evidence="7">Phosphatidic acid phosphatase type 2/haloperoxidase domain-containing protein</fullName>
    </recommendedName>
</protein>
<dbReference type="PANTHER" id="PTHR10165">
    <property type="entry name" value="LIPID PHOSPHATE PHOSPHATASE"/>
    <property type="match status" value="1"/>
</dbReference>
<dbReference type="GO" id="GO:0046839">
    <property type="term" value="P:phospholipid dephosphorylation"/>
    <property type="evidence" value="ECO:0007669"/>
    <property type="project" value="TreeGrafter"/>
</dbReference>
<name>A0A8C4NGV5_EPTBU</name>
<dbReference type="Pfam" id="PF01569">
    <property type="entry name" value="PAP2"/>
    <property type="match status" value="1"/>
</dbReference>
<evidence type="ECO:0000256" key="2">
    <source>
        <dbReference type="ARBA" id="ARBA00008816"/>
    </source>
</evidence>
<evidence type="ECO:0000256" key="1">
    <source>
        <dbReference type="ARBA" id="ARBA00004141"/>
    </source>
</evidence>
<comment type="similarity">
    <text evidence="2">Belongs to the PA-phosphatase related phosphoesterase family.</text>
</comment>
<feature type="region of interest" description="Disordered" evidence="6">
    <location>
        <begin position="548"/>
        <end position="598"/>
    </location>
</feature>
<keyword evidence="9" id="KW-1185">Reference proteome</keyword>
<dbReference type="Ensembl" id="ENSEBUT00000008062.1">
    <property type="protein sequence ID" value="ENSEBUP00000007576.1"/>
    <property type="gene ID" value="ENSEBUG00000004940.1"/>
</dbReference>
<feature type="region of interest" description="Disordered" evidence="6">
    <location>
        <begin position="450"/>
        <end position="480"/>
    </location>
</feature>
<dbReference type="AlphaFoldDB" id="A0A8C4NGV5"/>
<organism evidence="8 9">
    <name type="scientific">Eptatretus burgeri</name>
    <name type="common">Inshore hagfish</name>
    <dbReference type="NCBI Taxonomy" id="7764"/>
    <lineage>
        <taxon>Eukaryota</taxon>
        <taxon>Metazoa</taxon>
        <taxon>Chordata</taxon>
        <taxon>Craniata</taxon>
        <taxon>Vertebrata</taxon>
        <taxon>Cyclostomata</taxon>
        <taxon>Myxini</taxon>
        <taxon>Myxiniformes</taxon>
        <taxon>Myxinidae</taxon>
        <taxon>Eptatretinae</taxon>
        <taxon>Eptatretus</taxon>
    </lineage>
</organism>
<evidence type="ECO:0000313" key="9">
    <source>
        <dbReference type="Proteomes" id="UP000694388"/>
    </source>
</evidence>
<reference evidence="8" key="2">
    <citation type="submission" date="2025-09" db="UniProtKB">
        <authorList>
            <consortium name="Ensembl"/>
        </authorList>
    </citation>
    <scope>IDENTIFICATION</scope>
</reference>
<keyword evidence="4" id="KW-1133">Transmembrane helix</keyword>
<comment type="subcellular location">
    <subcellularLocation>
        <location evidence="1">Membrane</location>
        <topology evidence="1">Multi-pass membrane protein</topology>
    </subcellularLocation>
</comment>
<dbReference type="Proteomes" id="UP000694388">
    <property type="component" value="Unplaced"/>
</dbReference>